<comment type="caution">
    <text evidence="1">The sequence shown here is derived from an EMBL/GenBank/DDBJ whole genome shotgun (WGS) entry which is preliminary data.</text>
</comment>
<accession>A0A8K0AGW2</accession>
<protein>
    <submittedName>
        <fullName evidence="1">Type II secretion system (T2SS)-related protein GspEL3</fullName>
    </submittedName>
</protein>
<dbReference type="EMBL" id="VRVR01000021">
    <property type="protein sequence ID" value="KAF0852697.1"/>
    <property type="molecule type" value="Genomic_DNA"/>
</dbReference>
<dbReference type="AlphaFoldDB" id="A0A8K0AGW2"/>
<evidence type="ECO:0000313" key="2">
    <source>
        <dbReference type="Proteomes" id="UP000799049"/>
    </source>
</evidence>
<keyword evidence="2" id="KW-1185">Reference proteome</keyword>
<gene>
    <name evidence="1" type="ORF">ANDGO_08775</name>
</gene>
<reference evidence="1" key="1">
    <citation type="submission" date="2019-09" db="EMBL/GenBank/DDBJ databases">
        <title>The Mitochondrial Proteome of the Jakobid, Andalucia godoyi, a Protist With the Most Gene-Rich and Bacteria-Like Mitochondrial Genome.</title>
        <authorList>
            <person name="Gray M.W."/>
            <person name="Burger G."/>
            <person name="Derelle R."/>
            <person name="Klimes V."/>
            <person name="Leger M."/>
            <person name="Sarrasin M."/>
            <person name="Vlcek C."/>
            <person name="Roger A.J."/>
            <person name="Elias M."/>
            <person name="Lang B.F."/>
        </authorList>
    </citation>
    <scope>NUCLEOTIDE SEQUENCE</scope>
    <source>
        <strain evidence="1">And28</strain>
    </source>
</reference>
<dbReference type="Proteomes" id="UP000799049">
    <property type="component" value="Unassembled WGS sequence"/>
</dbReference>
<organism evidence="1 2">
    <name type="scientific">Andalucia godoyi</name>
    <name type="common">Flagellate</name>
    <dbReference type="NCBI Taxonomy" id="505711"/>
    <lineage>
        <taxon>Eukaryota</taxon>
        <taxon>Discoba</taxon>
        <taxon>Jakobida</taxon>
        <taxon>Andalucina</taxon>
        <taxon>Andaluciidae</taxon>
        <taxon>Andalucia</taxon>
    </lineage>
</organism>
<proteinExistence type="predicted"/>
<name>A0A8K0AGW2_ANDGO</name>
<sequence length="156" mass="17693">MTSEKPFRTLHVGLLGEHENVVLPVARPSRLDLRSEYFRQNPSVPFPSTSIMLLRHVFQVSAELNALHIHIKYVVRSGESVVMFRTPKGLVFHSTIVNSHWIPYVVLFATKKEALEDVEEGEFRIEIISENGLHGEFTCGLLHLHDGIKLTLTPIS</sequence>
<evidence type="ECO:0000313" key="1">
    <source>
        <dbReference type="EMBL" id="KAF0852697.1"/>
    </source>
</evidence>